<dbReference type="Proteomes" id="UP000011082">
    <property type="component" value="Unassembled WGS sequence"/>
</dbReference>
<evidence type="ECO:0000256" key="2">
    <source>
        <dbReference type="ARBA" id="ARBA00022670"/>
    </source>
</evidence>
<dbReference type="PANTHER" id="PTHR12378">
    <property type="entry name" value="DESUMOYLATING ISOPEPTIDASE"/>
    <property type="match status" value="1"/>
</dbReference>
<dbReference type="PROSITE" id="PS51858">
    <property type="entry name" value="PPPDE"/>
    <property type="match status" value="1"/>
</dbReference>
<protein>
    <recommendedName>
        <fullName evidence="4">PPPDE domain-containing protein</fullName>
    </recommendedName>
</protein>
<keyword evidence="6" id="KW-1185">Reference proteome</keyword>
<evidence type="ECO:0000256" key="1">
    <source>
        <dbReference type="ARBA" id="ARBA00008140"/>
    </source>
</evidence>
<reference evidence="6" key="1">
    <citation type="submission" date="2011-05" db="EMBL/GenBank/DDBJ databases">
        <title>The genome sequence of Vittaforma corneae strain ATCC 50505.</title>
        <authorList>
            <consortium name="The Broad Institute Genome Sequencing Platform"/>
            <person name="Cuomo C."/>
            <person name="Didier E."/>
            <person name="Bowers L."/>
            <person name="Young S.K."/>
            <person name="Zeng Q."/>
            <person name="Gargeya S."/>
            <person name="Fitzgerald M."/>
            <person name="Haas B."/>
            <person name="Abouelleil A."/>
            <person name="Alvarado L."/>
            <person name="Arachchi H.M."/>
            <person name="Berlin A."/>
            <person name="Chapman S.B."/>
            <person name="Gearin G."/>
            <person name="Goldberg J."/>
            <person name="Griggs A."/>
            <person name="Gujja S."/>
            <person name="Hansen M."/>
            <person name="Heiman D."/>
            <person name="Howarth C."/>
            <person name="Larimer J."/>
            <person name="Lui A."/>
            <person name="MacDonald P.J.P."/>
            <person name="McCowen C."/>
            <person name="Montmayeur A."/>
            <person name="Murphy C."/>
            <person name="Neiman D."/>
            <person name="Pearson M."/>
            <person name="Priest M."/>
            <person name="Roberts A."/>
            <person name="Saif S."/>
            <person name="Shea T."/>
            <person name="Sisk P."/>
            <person name="Stolte C."/>
            <person name="Sykes S."/>
            <person name="Wortman J."/>
            <person name="Nusbaum C."/>
            <person name="Birren B."/>
        </authorList>
    </citation>
    <scope>NUCLEOTIDE SEQUENCE [LARGE SCALE GENOMIC DNA]</scope>
    <source>
        <strain evidence="6">ATCC 50505</strain>
    </source>
</reference>
<dbReference type="InParanoid" id="L2GNL4"/>
<dbReference type="STRING" id="993615.L2GNL4"/>
<dbReference type="PANTHER" id="PTHR12378:SF7">
    <property type="entry name" value="DESUMOYLATING ISOPEPTIDASE 1"/>
    <property type="match status" value="1"/>
</dbReference>
<accession>L2GNL4</accession>
<dbReference type="Pfam" id="PF05903">
    <property type="entry name" value="Peptidase_C97"/>
    <property type="match status" value="1"/>
</dbReference>
<dbReference type="VEuPathDB" id="MicrosporidiaDB:VICG_01096"/>
<dbReference type="InterPro" id="IPR008580">
    <property type="entry name" value="PPPDE_dom"/>
</dbReference>
<dbReference type="EMBL" id="JH370137">
    <property type="protein sequence ID" value="ELA41912.1"/>
    <property type="molecule type" value="Genomic_DNA"/>
</dbReference>
<comment type="similarity">
    <text evidence="1">Belongs to the DeSI family.</text>
</comment>
<name>L2GNL4_VITCO</name>
<evidence type="ECO:0000313" key="6">
    <source>
        <dbReference type="Proteomes" id="UP000011082"/>
    </source>
</evidence>
<dbReference type="SMART" id="SM01179">
    <property type="entry name" value="DUF862"/>
    <property type="match status" value="1"/>
</dbReference>
<dbReference type="HOGENOM" id="CLU_101028_0_1_1"/>
<feature type="domain" description="PPPDE" evidence="4">
    <location>
        <begin position="32"/>
        <end position="170"/>
    </location>
</feature>
<gene>
    <name evidence="5" type="ORF">VICG_01096</name>
</gene>
<sequence>MQDNKDVCSTTQNMEKEELNTRLDASSRVNSEEVFLRVYDLSKGMAKILSLQILGFQVDGVWHTSIEAYGNEYFFHGGLVVQKAGTTMFNPCIERVSLGSTSCSQDVLEDFFRSCESNWNENTYDFFDNNCNNFTNWLANFLVGKDIPSYILDLPKKVKGCENFRRFFDI</sequence>
<dbReference type="RefSeq" id="XP_007604542.1">
    <property type="nucleotide sequence ID" value="XM_007604480.1"/>
</dbReference>
<dbReference type="OMA" id="WHTAIVI"/>
<organism evidence="5 6">
    <name type="scientific">Vittaforma corneae (strain ATCC 50505)</name>
    <name type="common">Microsporidian parasite</name>
    <name type="synonym">Nosema corneum</name>
    <dbReference type="NCBI Taxonomy" id="993615"/>
    <lineage>
        <taxon>Eukaryota</taxon>
        <taxon>Fungi</taxon>
        <taxon>Fungi incertae sedis</taxon>
        <taxon>Microsporidia</taxon>
        <taxon>Nosematidae</taxon>
        <taxon>Vittaforma</taxon>
    </lineage>
</organism>
<proteinExistence type="inferred from homology"/>
<dbReference type="GO" id="GO:0006508">
    <property type="term" value="P:proteolysis"/>
    <property type="evidence" value="ECO:0007669"/>
    <property type="project" value="UniProtKB-KW"/>
</dbReference>
<keyword evidence="3" id="KW-0378">Hydrolase</keyword>
<dbReference type="GO" id="GO:0070646">
    <property type="term" value="P:protein modification by small protein removal"/>
    <property type="evidence" value="ECO:0007669"/>
    <property type="project" value="TreeGrafter"/>
</dbReference>
<dbReference type="OrthoDB" id="21221at2759"/>
<evidence type="ECO:0000259" key="4">
    <source>
        <dbReference type="PROSITE" id="PS51858"/>
    </source>
</evidence>
<dbReference type="InterPro" id="IPR042266">
    <property type="entry name" value="PPPDE_sf"/>
</dbReference>
<dbReference type="GeneID" id="19881807"/>
<evidence type="ECO:0000256" key="3">
    <source>
        <dbReference type="ARBA" id="ARBA00022801"/>
    </source>
</evidence>
<dbReference type="Gene3D" id="3.90.1720.30">
    <property type="entry name" value="PPPDE domains"/>
    <property type="match status" value="1"/>
</dbReference>
<dbReference type="AlphaFoldDB" id="L2GNL4"/>
<evidence type="ECO:0000313" key="5">
    <source>
        <dbReference type="EMBL" id="ELA41912.1"/>
    </source>
</evidence>
<dbReference type="GO" id="GO:0008233">
    <property type="term" value="F:peptidase activity"/>
    <property type="evidence" value="ECO:0007669"/>
    <property type="project" value="UniProtKB-KW"/>
</dbReference>
<keyword evidence="2" id="KW-0645">Protease</keyword>